<dbReference type="GO" id="GO:0004965">
    <property type="term" value="F:G protein-coupled GABA receptor activity"/>
    <property type="evidence" value="ECO:0007669"/>
    <property type="project" value="InterPro"/>
</dbReference>
<keyword evidence="8" id="KW-0807">Transducer</keyword>
<evidence type="ECO:0000256" key="4">
    <source>
        <dbReference type="ARBA" id="ARBA00023040"/>
    </source>
</evidence>
<evidence type="ECO:0000256" key="8">
    <source>
        <dbReference type="ARBA" id="ARBA00023224"/>
    </source>
</evidence>
<evidence type="ECO:0000256" key="2">
    <source>
        <dbReference type="ARBA" id="ARBA00022692"/>
    </source>
</evidence>
<reference evidence="12" key="1">
    <citation type="submission" date="2021-01" db="EMBL/GenBank/DDBJ databases">
        <authorList>
            <person name="Corre E."/>
            <person name="Pelletier E."/>
            <person name="Niang G."/>
            <person name="Scheremetjew M."/>
            <person name="Finn R."/>
            <person name="Kale V."/>
            <person name="Holt S."/>
            <person name="Cochrane G."/>
            <person name="Meng A."/>
            <person name="Brown T."/>
            <person name="Cohen L."/>
        </authorList>
    </citation>
    <scope>NUCLEOTIDE SEQUENCE</scope>
    <source>
        <strain evidence="12">GSBS06</strain>
    </source>
</reference>
<dbReference type="PANTHER" id="PTHR10519">
    <property type="entry name" value="GABA-B RECEPTOR"/>
    <property type="match status" value="1"/>
</dbReference>
<evidence type="ECO:0000313" key="12">
    <source>
        <dbReference type="EMBL" id="CAE0439492.1"/>
    </source>
</evidence>
<dbReference type="EMBL" id="HBIN01012856">
    <property type="protein sequence ID" value="CAE0439492.1"/>
    <property type="molecule type" value="Transcribed_RNA"/>
</dbReference>
<dbReference type="AlphaFoldDB" id="A0A6S8D172"/>
<protein>
    <recommendedName>
        <fullName evidence="10">G-protein coupled receptors family 3 profile domain-containing protein</fullName>
    </recommendedName>
</protein>
<keyword evidence="6" id="KW-0675">Receptor</keyword>
<proteinExistence type="predicted"/>
<dbReference type="EMBL" id="HBIN01012854">
    <property type="protein sequence ID" value="CAE0439490.1"/>
    <property type="molecule type" value="Transcribed_RNA"/>
</dbReference>
<organism evidence="12">
    <name type="scientific">Aplanochytrium stocchinoi</name>
    <dbReference type="NCBI Taxonomy" id="215587"/>
    <lineage>
        <taxon>Eukaryota</taxon>
        <taxon>Sar</taxon>
        <taxon>Stramenopiles</taxon>
        <taxon>Bigyra</taxon>
        <taxon>Labyrinthulomycetes</taxon>
        <taxon>Thraustochytrida</taxon>
        <taxon>Thraustochytriidae</taxon>
        <taxon>Aplanochytrium</taxon>
    </lineage>
</organism>
<sequence>MLLPHFEPECFDVKENFACDYPEEGLIKAYNVQTGEKYPDFAEFVSFFGFNGGRDQEDIMARFLYGSSKDWNNVTCNWIKEDIRKGQDSLFSKWKQFLDSKFVGESWQGIDPVSAFTLCECGVDNKQKIVRYFTLPNSLEGVTFLEDDQPCSDKVSFSTYSSRWQNQDYETQVVDTTGCHFVHRDSDKGRGILLIALVSMLIILGLGFLIYYYRETQIMYASSQRTMAVFLTGAFFLNASYLVYVGYSPTRGRCFIRIALLTFGVTLFTGSLLIKQFYLYGLFYASPFNSRNATRTAILKRQILILTTIPVILIICWSALVSNLTPR</sequence>
<feature type="transmembrane region" description="Helical" evidence="9">
    <location>
        <begin position="192"/>
        <end position="213"/>
    </location>
</feature>
<comment type="subcellular location">
    <subcellularLocation>
        <location evidence="1">Membrane</location>
        <topology evidence="1">Multi-pass membrane protein</topology>
    </subcellularLocation>
</comment>
<evidence type="ECO:0000259" key="10">
    <source>
        <dbReference type="Pfam" id="PF00003"/>
    </source>
</evidence>
<feature type="domain" description="G-protein coupled receptors family 3 profile" evidence="10">
    <location>
        <begin position="192"/>
        <end position="324"/>
    </location>
</feature>
<dbReference type="InterPro" id="IPR002455">
    <property type="entry name" value="GPCR3_GABA-B"/>
</dbReference>
<feature type="transmembrane region" description="Helical" evidence="9">
    <location>
        <begin position="225"/>
        <end position="247"/>
    </location>
</feature>
<dbReference type="Pfam" id="PF00003">
    <property type="entry name" value="7tm_3"/>
    <property type="match status" value="1"/>
</dbReference>
<evidence type="ECO:0000313" key="11">
    <source>
        <dbReference type="EMBL" id="CAE0439490.1"/>
    </source>
</evidence>
<evidence type="ECO:0000256" key="1">
    <source>
        <dbReference type="ARBA" id="ARBA00004141"/>
    </source>
</evidence>
<accession>A0A6S8D172</accession>
<keyword evidence="2 9" id="KW-0812">Transmembrane</keyword>
<keyword evidence="3 9" id="KW-1133">Transmembrane helix</keyword>
<gene>
    <name evidence="11" type="ORF">ASTO00021_LOCUS9692</name>
    <name evidence="12" type="ORF">ASTO00021_LOCUS9694</name>
</gene>
<keyword evidence="5 9" id="KW-0472">Membrane</keyword>
<dbReference type="GO" id="GO:0038039">
    <property type="term" value="C:G protein-coupled receptor heterodimeric complex"/>
    <property type="evidence" value="ECO:0007669"/>
    <property type="project" value="TreeGrafter"/>
</dbReference>
<feature type="transmembrane region" description="Helical" evidence="9">
    <location>
        <begin position="259"/>
        <end position="283"/>
    </location>
</feature>
<evidence type="ECO:0000256" key="3">
    <source>
        <dbReference type="ARBA" id="ARBA00022989"/>
    </source>
</evidence>
<evidence type="ECO:0000256" key="5">
    <source>
        <dbReference type="ARBA" id="ARBA00023136"/>
    </source>
</evidence>
<dbReference type="PANTHER" id="PTHR10519:SF20">
    <property type="entry name" value="G-PROTEIN COUPLED RECEPTOR 156-RELATED"/>
    <property type="match status" value="1"/>
</dbReference>
<evidence type="ECO:0000256" key="9">
    <source>
        <dbReference type="SAM" id="Phobius"/>
    </source>
</evidence>
<dbReference type="GO" id="GO:0007214">
    <property type="term" value="P:gamma-aminobutyric acid signaling pathway"/>
    <property type="evidence" value="ECO:0007669"/>
    <property type="project" value="TreeGrafter"/>
</dbReference>
<keyword evidence="7" id="KW-0325">Glycoprotein</keyword>
<evidence type="ECO:0000256" key="7">
    <source>
        <dbReference type="ARBA" id="ARBA00023180"/>
    </source>
</evidence>
<dbReference type="InterPro" id="IPR017978">
    <property type="entry name" value="GPCR_3_C"/>
</dbReference>
<keyword evidence="4" id="KW-0297">G-protein coupled receptor</keyword>
<feature type="transmembrane region" description="Helical" evidence="9">
    <location>
        <begin position="303"/>
        <end position="324"/>
    </location>
</feature>
<name>A0A6S8D172_9STRA</name>
<evidence type="ECO:0000256" key="6">
    <source>
        <dbReference type="ARBA" id="ARBA00023170"/>
    </source>
</evidence>